<sequence length="206" mass="24257">MENSEFNKNVFINCPFDNDFRLLLIGIIFTVVYFEFKPRLALESADSGETRISKILKLINDSKFGIHDLSRILSSQENEYFRMNMPFELGIDYGCKRLKEGIWSGKKILILEKERYRFQKSISDLSGSDIKSHNDEVSKVVFAVRDWFITEELKRGDSGKRVWDEYNDFQAYLYDQVVEKDGHTTIDEVQIIEIIHYINEWFGVSH</sequence>
<evidence type="ECO:0000313" key="2">
    <source>
        <dbReference type="Proteomes" id="UP000000739"/>
    </source>
</evidence>
<accession>B8FGY2</accession>
<name>B8FGY2_DESAL</name>
<keyword evidence="2" id="KW-1185">Reference proteome</keyword>
<proteinExistence type="predicted"/>
<dbReference type="KEGG" id="dal:Dalk_0361"/>
<dbReference type="RefSeq" id="WP_012609510.1">
    <property type="nucleotide sequence ID" value="NC_011768.1"/>
</dbReference>
<dbReference type="HOGENOM" id="CLU_113662_0_0_7"/>
<dbReference type="eggNOG" id="ENOG5031E40">
    <property type="taxonomic scope" value="Bacteria"/>
</dbReference>
<gene>
    <name evidence="1" type="ordered locus">Dalk_0361</name>
</gene>
<dbReference type="AlphaFoldDB" id="B8FGY2"/>
<organism evidence="1 2">
    <name type="scientific">Desulfatibacillum aliphaticivorans</name>
    <dbReference type="NCBI Taxonomy" id="218208"/>
    <lineage>
        <taxon>Bacteria</taxon>
        <taxon>Pseudomonadati</taxon>
        <taxon>Thermodesulfobacteriota</taxon>
        <taxon>Desulfobacteria</taxon>
        <taxon>Desulfobacterales</taxon>
        <taxon>Desulfatibacillaceae</taxon>
        <taxon>Desulfatibacillum</taxon>
    </lineage>
</organism>
<protein>
    <submittedName>
        <fullName evidence="1">Uncharacterized protein</fullName>
    </submittedName>
</protein>
<reference evidence="1 2" key="1">
    <citation type="journal article" date="2012" name="Environ. Microbiol.">
        <title>The genome sequence of Desulfatibacillum alkenivorans AK-01: a blueprint for anaerobic alkane oxidation.</title>
        <authorList>
            <person name="Callaghan A.V."/>
            <person name="Morris B.E."/>
            <person name="Pereira I.A."/>
            <person name="McInerney M.J."/>
            <person name="Austin R.N."/>
            <person name="Groves J.T."/>
            <person name="Kukor J.J."/>
            <person name="Suflita J.M."/>
            <person name="Young L.Y."/>
            <person name="Zylstra G.J."/>
            <person name="Wawrik B."/>
        </authorList>
    </citation>
    <scope>NUCLEOTIDE SEQUENCE [LARGE SCALE GENOMIC DNA]</scope>
    <source>
        <strain evidence="1 2">AK-01</strain>
    </source>
</reference>
<dbReference type="EMBL" id="CP001322">
    <property type="protein sequence ID" value="ACL02070.1"/>
    <property type="molecule type" value="Genomic_DNA"/>
</dbReference>
<evidence type="ECO:0000313" key="1">
    <source>
        <dbReference type="EMBL" id="ACL02070.1"/>
    </source>
</evidence>
<dbReference type="Proteomes" id="UP000000739">
    <property type="component" value="Chromosome"/>
</dbReference>